<protein>
    <submittedName>
        <fullName evidence="6">Uncharacterized protein</fullName>
    </submittedName>
</protein>
<dbReference type="SUPFAM" id="SSF48452">
    <property type="entry name" value="TPR-like"/>
    <property type="match status" value="1"/>
</dbReference>
<dbReference type="EMBL" id="FR905259">
    <property type="protein sequence ID" value="CDQ77762.1"/>
    <property type="molecule type" value="Genomic_DNA"/>
</dbReference>
<evidence type="ECO:0000256" key="1">
    <source>
        <dbReference type="ARBA" id="ARBA00004604"/>
    </source>
</evidence>
<evidence type="ECO:0000313" key="7">
    <source>
        <dbReference type="Proteomes" id="UP000193380"/>
    </source>
</evidence>
<reference evidence="6" key="1">
    <citation type="journal article" date="2014" name="Nat. Commun.">
        <title>The rainbow trout genome provides novel insights into evolution after whole-genome duplication in vertebrates.</title>
        <authorList>
            <person name="Berthelot C."/>
            <person name="Brunet F."/>
            <person name="Chalopin D."/>
            <person name="Juanchich A."/>
            <person name="Bernard M."/>
            <person name="Noel B."/>
            <person name="Bento P."/>
            <person name="Da Silva C."/>
            <person name="Labadie K."/>
            <person name="Alberti A."/>
            <person name="Aury J.M."/>
            <person name="Louis A."/>
            <person name="Dehais P."/>
            <person name="Bardou P."/>
            <person name="Montfort J."/>
            <person name="Klopp C."/>
            <person name="Cabau C."/>
            <person name="Gaspin C."/>
            <person name="Thorgaard G.H."/>
            <person name="Boussaha M."/>
            <person name="Quillet E."/>
            <person name="Guyomard R."/>
            <person name="Galiana D."/>
            <person name="Bobe J."/>
            <person name="Volff J.N."/>
            <person name="Genet C."/>
            <person name="Wincker P."/>
            <person name="Jaillon O."/>
            <person name="Roest Crollius H."/>
            <person name="Guiguen Y."/>
        </authorList>
    </citation>
    <scope>NUCLEOTIDE SEQUENCE [LARGE SCALE GENOMIC DNA]</scope>
</reference>
<dbReference type="GO" id="GO:0006364">
    <property type="term" value="P:rRNA processing"/>
    <property type="evidence" value="ECO:0007669"/>
    <property type="project" value="UniProtKB-KW"/>
</dbReference>
<dbReference type="GO" id="GO:0003723">
    <property type="term" value="F:RNA binding"/>
    <property type="evidence" value="ECO:0007669"/>
    <property type="project" value="TreeGrafter"/>
</dbReference>
<gene>
    <name evidence="6" type="ORF">GSONMT00013983001</name>
</gene>
<dbReference type="PROSITE" id="PS50005">
    <property type="entry name" value="TPR"/>
    <property type="match status" value="1"/>
</dbReference>
<keyword evidence="3" id="KW-0677">Repeat</keyword>
<evidence type="ECO:0000256" key="2">
    <source>
        <dbReference type="ARBA" id="ARBA00022552"/>
    </source>
</evidence>
<name>A0A060XEY7_ONCMY</name>
<comment type="subcellular location">
    <subcellularLocation>
        <location evidence="1">Nucleus</location>
        <location evidence="1">Nucleolus</location>
    </subcellularLocation>
</comment>
<dbReference type="InterPro" id="IPR019734">
    <property type="entry name" value="TPR_rpt"/>
</dbReference>
<organism evidence="6 7">
    <name type="scientific">Oncorhynchus mykiss</name>
    <name type="common">Rainbow trout</name>
    <name type="synonym">Salmo gairdneri</name>
    <dbReference type="NCBI Taxonomy" id="8022"/>
    <lineage>
        <taxon>Eukaryota</taxon>
        <taxon>Metazoa</taxon>
        <taxon>Chordata</taxon>
        <taxon>Craniata</taxon>
        <taxon>Vertebrata</taxon>
        <taxon>Euteleostomi</taxon>
        <taxon>Actinopterygii</taxon>
        <taxon>Neopterygii</taxon>
        <taxon>Teleostei</taxon>
        <taxon>Protacanthopterygii</taxon>
        <taxon>Salmoniformes</taxon>
        <taxon>Salmonidae</taxon>
        <taxon>Salmoninae</taxon>
        <taxon>Oncorhynchus</taxon>
    </lineage>
</organism>
<dbReference type="InterPro" id="IPR045209">
    <property type="entry name" value="Rrp5"/>
</dbReference>
<evidence type="ECO:0000256" key="3">
    <source>
        <dbReference type="ARBA" id="ARBA00022737"/>
    </source>
</evidence>
<dbReference type="PANTHER" id="PTHR23270">
    <property type="entry name" value="PROGRAMMED CELL DEATH PROTEIN 11 PRE-RRNA PROCESSING PROTEIN RRP5"/>
    <property type="match status" value="1"/>
</dbReference>
<dbReference type="PaxDb" id="8022-A0A060XEY7"/>
<dbReference type="Pfam" id="PF23240">
    <property type="entry name" value="HAT_PRP39_N"/>
    <property type="match status" value="1"/>
</dbReference>
<dbReference type="AlphaFoldDB" id="A0A060XEY7"/>
<dbReference type="InterPro" id="IPR011990">
    <property type="entry name" value="TPR-like_helical_dom_sf"/>
</dbReference>
<evidence type="ECO:0000256" key="4">
    <source>
        <dbReference type="ARBA" id="ARBA00023242"/>
    </source>
</evidence>
<dbReference type="GO" id="GO:0032040">
    <property type="term" value="C:small-subunit processome"/>
    <property type="evidence" value="ECO:0007669"/>
    <property type="project" value="TreeGrafter"/>
</dbReference>
<keyword evidence="5" id="KW-0802">TPR repeat</keyword>
<reference evidence="6" key="2">
    <citation type="submission" date="2014-03" db="EMBL/GenBank/DDBJ databases">
        <authorList>
            <person name="Genoscope - CEA"/>
        </authorList>
    </citation>
    <scope>NUCLEOTIDE SEQUENCE</scope>
</reference>
<evidence type="ECO:0000256" key="5">
    <source>
        <dbReference type="PROSITE-ProRule" id="PRU00339"/>
    </source>
</evidence>
<dbReference type="PANTHER" id="PTHR23270:SF10">
    <property type="entry name" value="PROTEIN RRP5 HOMOLOG"/>
    <property type="match status" value="1"/>
</dbReference>
<dbReference type="Gene3D" id="1.25.40.10">
    <property type="entry name" value="Tetratricopeptide repeat domain"/>
    <property type="match status" value="1"/>
</dbReference>
<dbReference type="STRING" id="8022.A0A060XEY7"/>
<dbReference type="InterPro" id="IPR003107">
    <property type="entry name" value="HAT"/>
</dbReference>
<keyword evidence="2" id="KW-0698">rRNA processing</keyword>
<evidence type="ECO:0000313" key="6">
    <source>
        <dbReference type="EMBL" id="CDQ77762.1"/>
    </source>
</evidence>
<keyword evidence="4" id="KW-0539">Nucleus</keyword>
<dbReference type="Pfam" id="PF14559">
    <property type="entry name" value="TPR_19"/>
    <property type="match status" value="1"/>
</dbReference>
<sequence length="246" mass="28490">MAFHLQATQIEQARAVAERALKTISFREEQEKLNVWVALLNLENLYGTEESLQKVFERAVQYCEPMPVYQQLADIYAKCQKTKEAEGLYKTMVKRFRQEKAVWLSYGTFLLQQGQSDAASALLQRAIKSLPNKDNVDLIAKFAQLEFRYGDVERGKAMLDRILTSYPKRTDLWSVFIDLMVKHGSQKEVRAVFDRVIHLSVAVKRIKFFFKRYLEYEKKSGTPESIQAVKDKALEYVESKGTEAAR</sequence>
<feature type="repeat" description="TPR" evidence="5">
    <location>
        <begin position="100"/>
        <end position="133"/>
    </location>
</feature>
<accession>A0A060XEY7</accession>
<proteinExistence type="predicted"/>
<dbReference type="SMART" id="SM00386">
    <property type="entry name" value="HAT"/>
    <property type="match status" value="6"/>
</dbReference>
<dbReference type="Proteomes" id="UP000193380">
    <property type="component" value="Unassembled WGS sequence"/>
</dbReference>
<dbReference type="FunFam" id="1.25.40.10:FF:000065">
    <property type="entry name" value="Programmed cell death 11"/>
    <property type="match status" value="1"/>
</dbReference>